<name>A0A9W8VC01_9HYPO</name>
<evidence type="ECO:0000313" key="2">
    <source>
        <dbReference type="EMBL" id="KAJ4254506.1"/>
    </source>
</evidence>
<dbReference type="OrthoDB" id="7464126at2759"/>
<proteinExistence type="predicted"/>
<keyword evidence="3" id="KW-1185">Reference proteome</keyword>
<protein>
    <submittedName>
        <fullName evidence="2">Uncharacterized protein</fullName>
    </submittedName>
</protein>
<dbReference type="EMBL" id="JAOQAZ010000022">
    <property type="protein sequence ID" value="KAJ4254506.1"/>
    <property type="molecule type" value="Genomic_DNA"/>
</dbReference>
<keyword evidence="1" id="KW-0175">Coiled coil</keyword>
<accession>A0A9W8VC01</accession>
<gene>
    <name evidence="2" type="ORF">NW762_010105</name>
</gene>
<organism evidence="2 3">
    <name type="scientific">Fusarium torreyae</name>
    <dbReference type="NCBI Taxonomy" id="1237075"/>
    <lineage>
        <taxon>Eukaryota</taxon>
        <taxon>Fungi</taxon>
        <taxon>Dikarya</taxon>
        <taxon>Ascomycota</taxon>
        <taxon>Pezizomycotina</taxon>
        <taxon>Sordariomycetes</taxon>
        <taxon>Hypocreomycetidae</taxon>
        <taxon>Hypocreales</taxon>
        <taxon>Nectriaceae</taxon>
        <taxon>Fusarium</taxon>
    </lineage>
</organism>
<evidence type="ECO:0000256" key="1">
    <source>
        <dbReference type="SAM" id="Coils"/>
    </source>
</evidence>
<comment type="caution">
    <text evidence="2">The sequence shown here is derived from an EMBL/GenBank/DDBJ whole genome shotgun (WGS) entry which is preliminary data.</text>
</comment>
<dbReference type="Proteomes" id="UP001152049">
    <property type="component" value="Unassembled WGS sequence"/>
</dbReference>
<feature type="coiled-coil region" evidence="1">
    <location>
        <begin position="32"/>
        <end position="66"/>
    </location>
</feature>
<evidence type="ECO:0000313" key="3">
    <source>
        <dbReference type="Proteomes" id="UP001152049"/>
    </source>
</evidence>
<dbReference type="AlphaFoldDB" id="A0A9W8VC01"/>
<sequence length="157" mass="18601">MLLQVKTQVWKAVTQSFQSELRSYVEDIRTKAENVQGDIELVKAHLDREEQQLQTKERKEASEHRKQLFAWTSKSSAEMKAMQTHRKKSATEQKRHRLLRELSSYNFTSTFNSMRNKRHLGTAEWIFETSEFEEWRTTDEPIASLHITGKSSMIRRV</sequence>
<reference evidence="2" key="1">
    <citation type="submission" date="2022-09" db="EMBL/GenBank/DDBJ databases">
        <title>Fusarium specimens isolated from Avocado Roots.</title>
        <authorList>
            <person name="Stajich J."/>
            <person name="Roper C."/>
            <person name="Heimlech-Rivalta G."/>
        </authorList>
    </citation>
    <scope>NUCLEOTIDE SEQUENCE</scope>
    <source>
        <strain evidence="2">CF00136</strain>
    </source>
</reference>